<dbReference type="EMBL" id="JAERRJ010000005">
    <property type="protein sequence ID" value="MBL1075722.1"/>
    <property type="molecule type" value="Genomic_DNA"/>
</dbReference>
<evidence type="ECO:0000313" key="4">
    <source>
        <dbReference type="Proteomes" id="UP000602198"/>
    </source>
</evidence>
<accession>A0ABS1M4Y8</accession>
<evidence type="ECO:0008006" key="5">
    <source>
        <dbReference type="Google" id="ProtNLM"/>
    </source>
</evidence>
<dbReference type="RefSeq" id="WP_201948048.1">
    <property type="nucleotide sequence ID" value="NZ_JAERRJ010000005.1"/>
</dbReference>
<dbReference type="Proteomes" id="UP000602198">
    <property type="component" value="Unassembled WGS sequence"/>
</dbReference>
<keyword evidence="2" id="KW-0732">Signal</keyword>
<evidence type="ECO:0000256" key="1">
    <source>
        <dbReference type="SAM" id="MobiDB-lite"/>
    </source>
</evidence>
<organism evidence="3 4">
    <name type="scientific">Nocardia acididurans</name>
    <dbReference type="NCBI Taxonomy" id="2802282"/>
    <lineage>
        <taxon>Bacteria</taxon>
        <taxon>Bacillati</taxon>
        <taxon>Actinomycetota</taxon>
        <taxon>Actinomycetes</taxon>
        <taxon>Mycobacteriales</taxon>
        <taxon>Nocardiaceae</taxon>
        <taxon>Nocardia</taxon>
    </lineage>
</organism>
<protein>
    <recommendedName>
        <fullName evidence="5">Ig-like domain-containing protein</fullName>
    </recommendedName>
</protein>
<feature type="chain" id="PRO_5047446837" description="Ig-like domain-containing protein" evidence="2">
    <location>
        <begin position="36"/>
        <end position="180"/>
    </location>
</feature>
<keyword evidence="4" id="KW-1185">Reference proteome</keyword>
<reference evidence="3 4" key="1">
    <citation type="submission" date="2021-01" db="EMBL/GenBank/DDBJ databases">
        <title>WGS of actinomycetes isolated from Thailand.</title>
        <authorList>
            <person name="Thawai C."/>
        </authorList>
    </citation>
    <scope>NUCLEOTIDE SEQUENCE [LARGE SCALE GENOMIC DNA]</scope>
    <source>
        <strain evidence="3 4">LPG 2</strain>
    </source>
</reference>
<evidence type="ECO:0000256" key="2">
    <source>
        <dbReference type="SAM" id="SignalP"/>
    </source>
</evidence>
<feature type="signal peptide" evidence="2">
    <location>
        <begin position="1"/>
        <end position="35"/>
    </location>
</feature>
<comment type="caution">
    <text evidence="3">The sequence shown here is derived from an EMBL/GenBank/DDBJ whole genome shotgun (WGS) entry which is preliminary data.</text>
</comment>
<name>A0ABS1M4Y8_9NOCA</name>
<gene>
    <name evidence="3" type="ORF">JK358_15105</name>
</gene>
<proteinExistence type="predicted"/>
<feature type="compositionally biased region" description="Pro residues" evidence="1">
    <location>
        <begin position="128"/>
        <end position="138"/>
    </location>
</feature>
<evidence type="ECO:0000313" key="3">
    <source>
        <dbReference type="EMBL" id="MBL1075722.1"/>
    </source>
</evidence>
<feature type="region of interest" description="Disordered" evidence="1">
    <location>
        <begin position="121"/>
        <end position="180"/>
    </location>
</feature>
<feature type="compositionally biased region" description="Low complexity" evidence="1">
    <location>
        <begin position="139"/>
        <end position="156"/>
    </location>
</feature>
<sequence>MRNTMTGRRIGAGIAGLAVAAATAAVVATSPTAGAEVDAITITGATEYKVGSSYTLSASLSGASIGLLVYWSDNGESLTPAGKVPMPVGQASLAWIPRSAGQHILTVAQGGSTKSIVVTVTDDANPPTTAPTTPPATTAPPVTTEPTTPPTTTKPGSGSGSGSSSGSGLLNGLLGGSSRK</sequence>